<dbReference type="GO" id="GO:0005737">
    <property type="term" value="C:cytoplasm"/>
    <property type="evidence" value="ECO:0007669"/>
    <property type="project" value="UniProtKB-SubCell"/>
</dbReference>
<dbReference type="FunFam" id="2.60.120.650:FF:000018">
    <property type="entry name" value="HSPB1-associated protein 1 homolog"/>
    <property type="match status" value="1"/>
</dbReference>
<protein>
    <submittedName>
        <fullName evidence="6">HSPB1-associated protein 1</fullName>
    </submittedName>
</protein>
<comment type="function">
    <text evidence="3">May play a role in cellular stress response.</text>
</comment>
<gene>
    <name evidence="6" type="primary">Hspbap1</name>
    <name evidence="6" type="ORF">AWC38_SpisGene8454</name>
</gene>
<feature type="domain" description="JmjC" evidence="5">
    <location>
        <begin position="131"/>
        <end position="290"/>
    </location>
</feature>
<dbReference type="EMBL" id="LSMT01000116">
    <property type="protein sequence ID" value="PFX26865.1"/>
    <property type="molecule type" value="Genomic_DNA"/>
</dbReference>
<dbReference type="Pfam" id="PF13621">
    <property type="entry name" value="Cupin_8"/>
    <property type="match status" value="1"/>
</dbReference>
<dbReference type="Proteomes" id="UP000225706">
    <property type="component" value="Unassembled WGS sequence"/>
</dbReference>
<dbReference type="InterPro" id="IPR041667">
    <property type="entry name" value="Cupin_8"/>
</dbReference>
<name>A0A2B4SEK3_STYPI</name>
<dbReference type="PROSITE" id="PS51184">
    <property type="entry name" value="JMJC"/>
    <property type="match status" value="1"/>
</dbReference>
<evidence type="ECO:0000256" key="4">
    <source>
        <dbReference type="SAM" id="MobiDB-lite"/>
    </source>
</evidence>
<dbReference type="Gene3D" id="2.60.120.650">
    <property type="entry name" value="Cupin"/>
    <property type="match status" value="1"/>
</dbReference>
<feature type="compositionally biased region" description="Low complexity" evidence="4">
    <location>
        <begin position="438"/>
        <end position="449"/>
    </location>
</feature>
<dbReference type="STRING" id="50429.A0A2B4SEK3"/>
<organism evidence="6 7">
    <name type="scientific">Stylophora pistillata</name>
    <name type="common">Smooth cauliflower coral</name>
    <dbReference type="NCBI Taxonomy" id="50429"/>
    <lineage>
        <taxon>Eukaryota</taxon>
        <taxon>Metazoa</taxon>
        <taxon>Cnidaria</taxon>
        <taxon>Anthozoa</taxon>
        <taxon>Hexacorallia</taxon>
        <taxon>Scleractinia</taxon>
        <taxon>Astrocoeniina</taxon>
        <taxon>Pocilloporidae</taxon>
        <taxon>Stylophora</taxon>
    </lineage>
</organism>
<dbReference type="OrthoDB" id="47172at2759"/>
<evidence type="ECO:0000256" key="3">
    <source>
        <dbReference type="ARBA" id="ARBA00037342"/>
    </source>
</evidence>
<feature type="region of interest" description="Disordered" evidence="4">
    <location>
        <begin position="438"/>
        <end position="467"/>
    </location>
</feature>
<evidence type="ECO:0000256" key="1">
    <source>
        <dbReference type="ARBA" id="ARBA00004496"/>
    </source>
</evidence>
<dbReference type="InterPro" id="IPR003347">
    <property type="entry name" value="JmjC_dom"/>
</dbReference>
<sequence length="467" mass="52989">MADESGLKINKTHYREVQSLSLSSCPEKLRIHLLERKDPAVFDGAAKQWACSDWTPEFLAQELGDLRTNFRVCARQNLSVNGGSCEKTIMETDCVFEKASFEEFNQWLNGCTERSGCLSRFQRENYWCYADYKYMAQLFKDFPHLRKSVDWNCFGFPERSGDESTIWIGSAEASTPCHVDTYGCNLVAQIYGSKKWILFPPSETSNLYPTRIPYEESSVFSQVNITNPDLTRFPAFENALGYEVILKPGDVLFVPKKWWHYVESLETSISMNTWIELDCDHLERVKEALIRTLVSALKKEEGAAEETWLNPSEEIGTHAQNMSYLNRALCAVKQGTSCDVDTPNLDGTLHRHMDRNQTTISTDDLINSITSPEVINAIMSKALDKFGIFQTINLSLESPGVVDQKLEPKQTVKNGRNMNCNSSSGSYELDESVRSEPFGSGFFESSTEQEISECPPLKRVCTDEERN</sequence>
<dbReference type="SUPFAM" id="SSF51197">
    <property type="entry name" value="Clavaminate synthase-like"/>
    <property type="match status" value="1"/>
</dbReference>
<evidence type="ECO:0000259" key="5">
    <source>
        <dbReference type="PROSITE" id="PS51184"/>
    </source>
</evidence>
<evidence type="ECO:0000313" key="6">
    <source>
        <dbReference type="EMBL" id="PFX26865.1"/>
    </source>
</evidence>
<comment type="subcellular location">
    <subcellularLocation>
        <location evidence="1">Cytoplasm</location>
    </subcellularLocation>
</comment>
<keyword evidence="2" id="KW-0963">Cytoplasm</keyword>
<dbReference type="SMART" id="SM00558">
    <property type="entry name" value="JmjC"/>
    <property type="match status" value="1"/>
</dbReference>
<comment type="caution">
    <text evidence="6">The sequence shown here is derived from an EMBL/GenBank/DDBJ whole genome shotgun (WGS) entry which is preliminary data.</text>
</comment>
<evidence type="ECO:0000256" key="2">
    <source>
        <dbReference type="ARBA" id="ARBA00022490"/>
    </source>
</evidence>
<dbReference type="PANTHER" id="PTHR12461">
    <property type="entry name" value="HYPOXIA-INDUCIBLE FACTOR 1 ALPHA INHIBITOR-RELATED"/>
    <property type="match status" value="1"/>
</dbReference>
<reference evidence="7" key="1">
    <citation type="journal article" date="2017" name="bioRxiv">
        <title>Comparative analysis of the genomes of Stylophora pistillata and Acropora digitifera provides evidence for extensive differences between species of corals.</title>
        <authorList>
            <person name="Voolstra C.R."/>
            <person name="Li Y."/>
            <person name="Liew Y.J."/>
            <person name="Baumgarten S."/>
            <person name="Zoccola D."/>
            <person name="Flot J.-F."/>
            <person name="Tambutte S."/>
            <person name="Allemand D."/>
            <person name="Aranda M."/>
        </authorList>
    </citation>
    <scope>NUCLEOTIDE SEQUENCE [LARGE SCALE GENOMIC DNA]</scope>
</reference>
<dbReference type="PANTHER" id="PTHR12461:SF43">
    <property type="entry name" value="HSPB1-ASSOCIATED PROTEIN 1"/>
    <property type="match status" value="1"/>
</dbReference>
<proteinExistence type="predicted"/>
<accession>A0A2B4SEK3</accession>
<evidence type="ECO:0000313" key="7">
    <source>
        <dbReference type="Proteomes" id="UP000225706"/>
    </source>
</evidence>
<keyword evidence="7" id="KW-1185">Reference proteome</keyword>
<dbReference type="AlphaFoldDB" id="A0A2B4SEK3"/>